<protein>
    <submittedName>
        <fullName evidence="2">Uncharacterized protein</fullName>
    </submittedName>
</protein>
<dbReference type="AlphaFoldDB" id="A0A6G1DHY7"/>
<reference evidence="2 3" key="1">
    <citation type="submission" date="2019-11" db="EMBL/GenBank/DDBJ databases">
        <title>Whole genome sequence of Oryza granulata.</title>
        <authorList>
            <person name="Li W."/>
        </authorList>
    </citation>
    <scope>NUCLEOTIDE SEQUENCE [LARGE SCALE GENOMIC DNA]</scope>
    <source>
        <strain evidence="3">cv. Menghai</strain>
        <tissue evidence="2">Leaf</tissue>
    </source>
</reference>
<dbReference type="EMBL" id="SPHZ02000006">
    <property type="protein sequence ID" value="KAF0911822.1"/>
    <property type="molecule type" value="Genomic_DNA"/>
</dbReference>
<evidence type="ECO:0000256" key="1">
    <source>
        <dbReference type="SAM" id="MobiDB-lite"/>
    </source>
</evidence>
<evidence type="ECO:0000313" key="2">
    <source>
        <dbReference type="EMBL" id="KAF0911822.1"/>
    </source>
</evidence>
<organism evidence="2 3">
    <name type="scientific">Oryza meyeriana var. granulata</name>
    <dbReference type="NCBI Taxonomy" id="110450"/>
    <lineage>
        <taxon>Eukaryota</taxon>
        <taxon>Viridiplantae</taxon>
        <taxon>Streptophyta</taxon>
        <taxon>Embryophyta</taxon>
        <taxon>Tracheophyta</taxon>
        <taxon>Spermatophyta</taxon>
        <taxon>Magnoliopsida</taxon>
        <taxon>Liliopsida</taxon>
        <taxon>Poales</taxon>
        <taxon>Poaceae</taxon>
        <taxon>BOP clade</taxon>
        <taxon>Oryzoideae</taxon>
        <taxon>Oryzeae</taxon>
        <taxon>Oryzinae</taxon>
        <taxon>Oryza</taxon>
        <taxon>Oryza meyeriana</taxon>
    </lineage>
</organism>
<proteinExistence type="predicted"/>
<sequence length="144" mass="15634">MYWRSGRQGTAARLLSPASPPYTLPPTAALLQRPPPSPLPCPHRRPPSSCHCRPRPPEPSSSSTPSRSALYPSPSRPRLLSLPDGPLPPVRRRQLAPLLPLKPTVELRTAHPSEPSSRNAVVIGFACMSRLQQEDEQAEGDGGM</sequence>
<dbReference type="Proteomes" id="UP000479710">
    <property type="component" value="Unassembled WGS sequence"/>
</dbReference>
<feature type="region of interest" description="Disordered" evidence="1">
    <location>
        <begin position="1"/>
        <end position="96"/>
    </location>
</feature>
<accession>A0A6G1DHY7</accession>
<name>A0A6G1DHY7_9ORYZ</name>
<keyword evidence="3" id="KW-1185">Reference proteome</keyword>
<gene>
    <name evidence="2" type="ORF">E2562_012310</name>
</gene>
<feature type="compositionally biased region" description="Low complexity" evidence="1">
    <location>
        <begin position="60"/>
        <end position="84"/>
    </location>
</feature>
<comment type="caution">
    <text evidence="2">The sequence shown here is derived from an EMBL/GenBank/DDBJ whole genome shotgun (WGS) entry which is preliminary data.</text>
</comment>
<evidence type="ECO:0000313" key="3">
    <source>
        <dbReference type="Proteomes" id="UP000479710"/>
    </source>
</evidence>